<dbReference type="SUPFAM" id="SSF51412">
    <property type="entry name" value="Inosine monophosphate dehydrogenase (IMPDH)"/>
    <property type="match status" value="1"/>
</dbReference>
<evidence type="ECO:0000256" key="5">
    <source>
        <dbReference type="ARBA" id="ARBA00023033"/>
    </source>
</evidence>
<dbReference type="AlphaFoldDB" id="A0A6L8VNP4"/>
<keyword evidence="4" id="KW-0560">Oxidoreductase</keyword>
<dbReference type="CDD" id="cd04730">
    <property type="entry name" value="NPD_like"/>
    <property type="match status" value="1"/>
</dbReference>
<dbReference type="GO" id="GO:0018580">
    <property type="term" value="F:nitronate monooxygenase activity"/>
    <property type="evidence" value="ECO:0007669"/>
    <property type="project" value="InterPro"/>
</dbReference>
<comment type="similarity">
    <text evidence="1">Belongs to the nitronate monooxygenase family. NMO class I subfamily.</text>
</comment>
<dbReference type="RefSeq" id="WP_161348486.1">
    <property type="nucleotide sequence ID" value="NZ_BMGW01000015.1"/>
</dbReference>
<dbReference type="InterPro" id="IPR004136">
    <property type="entry name" value="NMO"/>
</dbReference>
<dbReference type="PANTHER" id="PTHR42747:SF4">
    <property type="entry name" value="BLR1330 PROTEIN"/>
    <property type="match status" value="1"/>
</dbReference>
<dbReference type="Proteomes" id="UP000477083">
    <property type="component" value="Unassembled WGS sequence"/>
</dbReference>
<organism evidence="7 8">
    <name type="scientific">Frigidibacter albus</name>
    <dbReference type="NCBI Taxonomy" id="1465486"/>
    <lineage>
        <taxon>Bacteria</taxon>
        <taxon>Pseudomonadati</taxon>
        <taxon>Pseudomonadota</taxon>
        <taxon>Alphaproteobacteria</taxon>
        <taxon>Rhodobacterales</taxon>
        <taxon>Paracoccaceae</taxon>
        <taxon>Frigidibacter</taxon>
    </lineage>
</organism>
<evidence type="ECO:0000256" key="3">
    <source>
        <dbReference type="ARBA" id="ARBA00022643"/>
    </source>
</evidence>
<feature type="region of interest" description="Disordered" evidence="6">
    <location>
        <begin position="312"/>
        <end position="331"/>
    </location>
</feature>
<evidence type="ECO:0000256" key="2">
    <source>
        <dbReference type="ARBA" id="ARBA00022630"/>
    </source>
</evidence>
<dbReference type="Pfam" id="PF03060">
    <property type="entry name" value="NMO"/>
    <property type="match status" value="1"/>
</dbReference>
<evidence type="ECO:0000313" key="8">
    <source>
        <dbReference type="Proteomes" id="UP000477083"/>
    </source>
</evidence>
<keyword evidence="5 7" id="KW-0503">Monooxygenase</keyword>
<accession>A0A6L8VNP4</accession>
<protein>
    <submittedName>
        <fullName evidence="7">Nitronate monooxygenase</fullName>
    </submittedName>
</protein>
<proteinExistence type="inferred from homology"/>
<keyword evidence="3" id="KW-0288">FMN</keyword>
<evidence type="ECO:0000313" key="7">
    <source>
        <dbReference type="EMBL" id="MZQ91102.1"/>
    </source>
</evidence>
<comment type="caution">
    <text evidence="7">The sequence shown here is derived from an EMBL/GenBank/DDBJ whole genome shotgun (WGS) entry which is preliminary data.</text>
</comment>
<gene>
    <name evidence="7" type="ORF">GS660_18585</name>
</gene>
<keyword evidence="2" id="KW-0285">Flavoprotein</keyword>
<keyword evidence="8" id="KW-1185">Reference proteome</keyword>
<evidence type="ECO:0000256" key="1">
    <source>
        <dbReference type="ARBA" id="ARBA00009881"/>
    </source>
</evidence>
<dbReference type="EMBL" id="WWNR01000015">
    <property type="protein sequence ID" value="MZQ91102.1"/>
    <property type="molecule type" value="Genomic_DNA"/>
</dbReference>
<dbReference type="Gene3D" id="3.20.20.70">
    <property type="entry name" value="Aldolase class I"/>
    <property type="match status" value="1"/>
</dbReference>
<dbReference type="InterPro" id="IPR013785">
    <property type="entry name" value="Aldolase_TIM"/>
</dbReference>
<name>A0A6L8VNP4_9RHOB</name>
<sequence length="331" mass="35573">MVQRNGAIFERLRLPAICAPMFLVSGPDLVLGACKAGIIGAAPAGTARSAEEFADWLELFDKELAEWSAQTGRQPAPYACNLSVRKGEKFGTSRFAQDLETCRRHRVKLVITANGDPSKMVPEIHAWGGLVFHDVTTLRHAEKAIAAGVDGLIVICNGGGGHGGIVNPFALIPQIRRIFDGWIVLAGTISDGRSIRAAQVLGADLCYLGTRFIATQESMAPQAYKEMIVAAQTGDILYTPTFTRGVPANFMKPSIRANGFDPDSLPPHTEAPTDRRAWRDIWAAGQGVGLIDDIPSVEDLVDRLAAEYQDACAEPTGRSRGAPPADASRLR</sequence>
<evidence type="ECO:0000256" key="6">
    <source>
        <dbReference type="SAM" id="MobiDB-lite"/>
    </source>
</evidence>
<evidence type="ECO:0000256" key="4">
    <source>
        <dbReference type="ARBA" id="ARBA00023002"/>
    </source>
</evidence>
<reference evidence="7 8" key="1">
    <citation type="submission" date="2020-01" db="EMBL/GenBank/DDBJ databases">
        <title>Frigidibacter albus SP32T (=CGMCC 1.13995T).</title>
        <authorList>
            <person name="Liao X."/>
        </authorList>
    </citation>
    <scope>NUCLEOTIDE SEQUENCE [LARGE SCALE GENOMIC DNA]</scope>
    <source>
        <strain evidence="7 8">SP32</strain>
    </source>
</reference>
<dbReference type="OrthoDB" id="9778912at2"/>
<dbReference type="PANTHER" id="PTHR42747">
    <property type="entry name" value="NITRONATE MONOOXYGENASE-RELATED"/>
    <property type="match status" value="1"/>
</dbReference>